<keyword evidence="2" id="KW-1185">Reference proteome</keyword>
<dbReference type="EMBL" id="JBHSXM010000001">
    <property type="protein sequence ID" value="MFC6835671.1"/>
    <property type="molecule type" value="Genomic_DNA"/>
</dbReference>
<evidence type="ECO:0000313" key="1">
    <source>
        <dbReference type="EMBL" id="MFC6835671.1"/>
    </source>
</evidence>
<dbReference type="AlphaFoldDB" id="A0ABD5U5P4"/>
<comment type="caution">
    <text evidence="1">The sequence shown here is derived from an EMBL/GenBank/DDBJ whole genome shotgun (WGS) entry which is preliminary data.</text>
</comment>
<sequence length="40" mass="4526">MLTTLSPLAFALLAWGSVALVLGVFAYEVYELLGEWRLRR</sequence>
<organism evidence="1 2">
    <name type="scientific">Halomarina ordinaria</name>
    <dbReference type="NCBI Taxonomy" id="3033939"/>
    <lineage>
        <taxon>Archaea</taxon>
        <taxon>Methanobacteriati</taxon>
        <taxon>Methanobacteriota</taxon>
        <taxon>Stenosarchaea group</taxon>
        <taxon>Halobacteria</taxon>
        <taxon>Halobacteriales</taxon>
        <taxon>Natronomonadaceae</taxon>
        <taxon>Halomarina</taxon>
    </lineage>
</organism>
<protein>
    <submittedName>
        <fullName evidence="1">Uncharacterized protein</fullName>
    </submittedName>
</protein>
<accession>A0ABD5U5P4</accession>
<gene>
    <name evidence="1" type="ORF">ACFQHK_04015</name>
</gene>
<proteinExistence type="predicted"/>
<dbReference type="RefSeq" id="WP_304447367.1">
    <property type="nucleotide sequence ID" value="NZ_JARRAH010000001.1"/>
</dbReference>
<evidence type="ECO:0000313" key="2">
    <source>
        <dbReference type="Proteomes" id="UP001596406"/>
    </source>
</evidence>
<name>A0ABD5U5P4_9EURY</name>
<reference evidence="1 2" key="1">
    <citation type="journal article" date="2019" name="Int. J. Syst. Evol. Microbiol.">
        <title>The Global Catalogue of Microorganisms (GCM) 10K type strain sequencing project: providing services to taxonomists for standard genome sequencing and annotation.</title>
        <authorList>
            <consortium name="The Broad Institute Genomics Platform"/>
            <consortium name="The Broad Institute Genome Sequencing Center for Infectious Disease"/>
            <person name="Wu L."/>
            <person name="Ma J."/>
        </authorList>
    </citation>
    <scope>NUCLEOTIDE SEQUENCE [LARGE SCALE GENOMIC DNA]</scope>
    <source>
        <strain evidence="1 2">PSRA2</strain>
    </source>
</reference>
<dbReference type="Proteomes" id="UP001596406">
    <property type="component" value="Unassembled WGS sequence"/>
</dbReference>